<dbReference type="InterPro" id="IPR047804">
    <property type="entry name" value="C69_dipept_A-like"/>
</dbReference>
<evidence type="ECO:0000313" key="8">
    <source>
        <dbReference type="Proteomes" id="UP000050816"/>
    </source>
</evidence>
<keyword evidence="3 6" id="KW-0645">Protease</keyword>
<comment type="catalytic activity">
    <reaction evidence="1">
        <text>an L-aminoacyl-L-amino acid + H2O = 2 an L-alpha-amino acid</text>
        <dbReference type="Rhea" id="RHEA:48940"/>
        <dbReference type="ChEBI" id="CHEBI:15377"/>
        <dbReference type="ChEBI" id="CHEBI:59869"/>
        <dbReference type="ChEBI" id="CHEBI:77460"/>
        <dbReference type="EC" id="3.4.13.19"/>
    </reaction>
</comment>
<evidence type="ECO:0000256" key="2">
    <source>
        <dbReference type="ARBA" id="ARBA00007225"/>
    </source>
</evidence>
<comment type="similarity">
    <text evidence="2 6">Belongs to the peptidase C69 family.</text>
</comment>
<evidence type="ECO:0000256" key="1">
    <source>
        <dbReference type="ARBA" id="ARBA00001670"/>
    </source>
</evidence>
<dbReference type="PANTHER" id="PTHR12994:SF17">
    <property type="entry name" value="LD30995P"/>
    <property type="match status" value="1"/>
</dbReference>
<dbReference type="GO" id="GO:0016805">
    <property type="term" value="F:dipeptidase activity"/>
    <property type="evidence" value="ECO:0007669"/>
    <property type="project" value="UniProtKB-KW"/>
</dbReference>
<reference evidence="7 8" key="1">
    <citation type="journal article" date="2015" name="Genome Announc.">
        <title>Expanding the biotechnology potential of lactobacilli through comparative genomics of 213 strains and associated genera.</title>
        <authorList>
            <person name="Sun Z."/>
            <person name="Harris H.M."/>
            <person name="McCann A."/>
            <person name="Guo C."/>
            <person name="Argimon S."/>
            <person name="Zhang W."/>
            <person name="Yang X."/>
            <person name="Jeffery I.B."/>
            <person name="Cooney J.C."/>
            <person name="Kagawa T.F."/>
            <person name="Liu W."/>
            <person name="Song Y."/>
            <person name="Salvetti E."/>
            <person name="Wrobel A."/>
            <person name="Rasinkangas P."/>
            <person name="Parkhill J."/>
            <person name="Rea M.C."/>
            <person name="O'Sullivan O."/>
            <person name="Ritari J."/>
            <person name="Douillard F.P."/>
            <person name="Paul Ross R."/>
            <person name="Yang R."/>
            <person name="Briner A.E."/>
            <person name="Felis G.E."/>
            <person name="de Vos W.M."/>
            <person name="Barrangou R."/>
            <person name="Klaenhammer T.R."/>
            <person name="Caufield P.W."/>
            <person name="Cui Y."/>
            <person name="Zhang H."/>
            <person name="O'Toole P.W."/>
        </authorList>
    </citation>
    <scope>NUCLEOTIDE SEQUENCE [LARGE SCALE GENOMIC DNA]</scope>
    <source>
        <strain evidence="7 8">DSM 15946</strain>
    </source>
</reference>
<dbReference type="GO" id="GO:0006508">
    <property type="term" value="P:proteolysis"/>
    <property type="evidence" value="ECO:0007669"/>
    <property type="project" value="UniProtKB-KW"/>
</dbReference>
<evidence type="ECO:0000256" key="4">
    <source>
        <dbReference type="ARBA" id="ARBA00022801"/>
    </source>
</evidence>
<evidence type="ECO:0000256" key="3">
    <source>
        <dbReference type="ARBA" id="ARBA00022670"/>
    </source>
</evidence>
<protein>
    <recommendedName>
        <fullName evidence="6">Dipeptidase</fullName>
        <ecNumber evidence="6">3.4.-.-</ecNumber>
    </recommendedName>
</protein>
<proteinExistence type="inferred from homology"/>
<gene>
    <name evidence="7" type="ORF">FC43_GL001902</name>
</gene>
<dbReference type="GO" id="GO:0070004">
    <property type="term" value="F:cysteine-type exopeptidase activity"/>
    <property type="evidence" value="ECO:0007669"/>
    <property type="project" value="InterPro"/>
</dbReference>
<dbReference type="EMBL" id="AZFK01000004">
    <property type="protein sequence ID" value="KRL92455.1"/>
    <property type="molecule type" value="Genomic_DNA"/>
</dbReference>
<dbReference type="PATRIC" id="fig|1423760.3.peg.1991"/>
<dbReference type="AlphaFoldDB" id="A0A0R1UGE5"/>
<comment type="caution">
    <text evidence="7">The sequence shown here is derived from an EMBL/GenBank/DDBJ whole genome shotgun (WGS) entry which is preliminary data.</text>
</comment>
<dbReference type="PANTHER" id="PTHR12994">
    <property type="entry name" value="SECERNIN"/>
    <property type="match status" value="1"/>
</dbReference>
<evidence type="ECO:0000256" key="5">
    <source>
        <dbReference type="ARBA" id="ARBA00022997"/>
    </source>
</evidence>
<sequence length="456" mass="50567">MPCTTLLAGKAATIDGSTIIARQEDYGQALNPQRFVVVKPSDQPRHYAAKTTSFTIDLPDNPLRYTSTPDADDSAGVFGAAGINAANVAMTATETSTTNVRVRGLDPFNPVSGIGEEDFITLVLPYIHTAREGVQRLGHLLETYGTYEANGIAFSDQDEVWYLETIGGHHWAAVRIPDDAYVLAPNRFNITDFDFASETTLASADLQSFIDEHHLNPDREGYNLRHIFGSQTMQDARYNNPRTWYGQKLLGGAPATAPTEMDQPFWCRPTQLLTVEKIKQVLSSHYQNTVYDPYGGAAGKQFRPIALNRNLELHILQLRNHVPAALAGIHWLAFGPNTFNAVVPFYANVNDTPAPYAQTNQDYDPLNMYWLTNTLAALGDHRYQAVAPLVEQFEETVGAQCRALQHQADATSYAAGEWPAYLTTINEQMAHLSQREALKLLGKLVQDAFNHEHLAF</sequence>
<dbReference type="Pfam" id="PF03577">
    <property type="entry name" value="Peptidase_C69"/>
    <property type="match status" value="1"/>
</dbReference>
<name>A0A0R1UGE5_9LACO</name>
<accession>A0A0R1UGE5</accession>
<evidence type="ECO:0000256" key="6">
    <source>
        <dbReference type="RuleBase" id="RU364089"/>
    </source>
</evidence>
<dbReference type="NCBIfam" id="NF033678">
    <property type="entry name" value="C69_fam_dipept"/>
    <property type="match status" value="1"/>
</dbReference>
<dbReference type="RefSeq" id="WP_056953309.1">
    <property type="nucleotide sequence ID" value="NZ_AZFK01000004.1"/>
</dbReference>
<dbReference type="InterPro" id="IPR005322">
    <property type="entry name" value="Peptidase_C69"/>
</dbReference>
<evidence type="ECO:0000313" key="7">
    <source>
        <dbReference type="EMBL" id="KRL92455.1"/>
    </source>
</evidence>
<keyword evidence="4 6" id="KW-0378">Hydrolase</keyword>
<dbReference type="EC" id="3.4.-.-" evidence="6"/>
<dbReference type="Gene3D" id="3.60.60.10">
    <property type="entry name" value="Penicillin V Acylase, Chain A"/>
    <property type="match status" value="1"/>
</dbReference>
<dbReference type="Proteomes" id="UP000050816">
    <property type="component" value="Unassembled WGS sequence"/>
</dbReference>
<organism evidence="7 8">
    <name type="scientific">Limosilactobacillus ingluviei DSM 15946</name>
    <dbReference type="NCBI Taxonomy" id="1423760"/>
    <lineage>
        <taxon>Bacteria</taxon>
        <taxon>Bacillati</taxon>
        <taxon>Bacillota</taxon>
        <taxon>Bacilli</taxon>
        <taxon>Lactobacillales</taxon>
        <taxon>Lactobacillaceae</taxon>
        <taxon>Limosilactobacillus</taxon>
    </lineage>
</organism>
<keyword evidence="5 6" id="KW-0224">Dipeptidase</keyword>